<keyword evidence="6" id="KW-1185">Reference proteome</keyword>
<dbReference type="GO" id="GO:0032259">
    <property type="term" value="P:methylation"/>
    <property type="evidence" value="ECO:0007669"/>
    <property type="project" value="UniProtKB-KW"/>
</dbReference>
<reference evidence="5" key="1">
    <citation type="submission" date="2022-04" db="EMBL/GenBank/DDBJ databases">
        <title>Carnegiea gigantea Genome sequencing and assembly v2.</title>
        <authorList>
            <person name="Copetti D."/>
            <person name="Sanderson M.J."/>
            <person name="Burquez A."/>
            <person name="Wojciechowski M.F."/>
        </authorList>
    </citation>
    <scope>NUCLEOTIDE SEQUENCE</scope>
    <source>
        <strain evidence="5">SGP5-SGP5p</strain>
        <tissue evidence="5">Aerial part</tissue>
    </source>
</reference>
<dbReference type="PANTHER" id="PTHR15458:SF5">
    <property type="entry name" value="PHOSPHATIDYLETHANOLAMINE N-METHYLTRANSFERASE"/>
    <property type="match status" value="1"/>
</dbReference>
<protein>
    <recommendedName>
        <fullName evidence="7">Phosphatidyl-N-methylethanolamine N-methyltransferase</fullName>
    </recommendedName>
</protein>
<accession>A0A9Q1L1W2</accession>
<dbReference type="InterPro" id="IPR024960">
    <property type="entry name" value="PEMT/MFAP"/>
</dbReference>
<evidence type="ECO:0000256" key="4">
    <source>
        <dbReference type="ARBA" id="ARBA00022824"/>
    </source>
</evidence>
<keyword evidence="4" id="KW-0256">Endoplasmic reticulum</keyword>
<evidence type="ECO:0008006" key="7">
    <source>
        <dbReference type="Google" id="ProtNLM"/>
    </source>
</evidence>
<comment type="caution">
    <text evidence="5">The sequence shown here is derived from an EMBL/GenBank/DDBJ whole genome shotgun (WGS) entry which is preliminary data.</text>
</comment>
<gene>
    <name evidence="5" type="ORF">Cgig2_014634</name>
</gene>
<dbReference type="EMBL" id="JAKOGI010000002">
    <property type="protein sequence ID" value="KAJ8452871.1"/>
    <property type="molecule type" value="Genomic_DNA"/>
</dbReference>
<dbReference type="GO" id="GO:0008757">
    <property type="term" value="F:S-adenosylmethionine-dependent methyltransferase activity"/>
    <property type="evidence" value="ECO:0007669"/>
    <property type="project" value="InterPro"/>
</dbReference>
<name>A0A9Q1L1W2_9CARY</name>
<proteinExistence type="predicted"/>
<dbReference type="GO" id="GO:0006656">
    <property type="term" value="P:phosphatidylcholine biosynthetic process"/>
    <property type="evidence" value="ECO:0007669"/>
    <property type="project" value="InterPro"/>
</dbReference>
<dbReference type="PANTHER" id="PTHR15458">
    <property type="entry name" value="PHOSPHATIDYLETHANOLAMINE N-METHYLTRANSFERASE"/>
    <property type="match status" value="1"/>
</dbReference>
<organism evidence="5 6">
    <name type="scientific">Carnegiea gigantea</name>
    <dbReference type="NCBI Taxonomy" id="171969"/>
    <lineage>
        <taxon>Eukaryota</taxon>
        <taxon>Viridiplantae</taxon>
        <taxon>Streptophyta</taxon>
        <taxon>Embryophyta</taxon>
        <taxon>Tracheophyta</taxon>
        <taxon>Spermatophyta</taxon>
        <taxon>Magnoliopsida</taxon>
        <taxon>eudicotyledons</taxon>
        <taxon>Gunneridae</taxon>
        <taxon>Pentapetalae</taxon>
        <taxon>Caryophyllales</taxon>
        <taxon>Cactineae</taxon>
        <taxon>Cactaceae</taxon>
        <taxon>Cactoideae</taxon>
        <taxon>Echinocereeae</taxon>
        <taxon>Carnegiea</taxon>
    </lineage>
</organism>
<keyword evidence="2" id="KW-0808">Transferase</keyword>
<evidence type="ECO:0000313" key="5">
    <source>
        <dbReference type="EMBL" id="KAJ8452871.1"/>
    </source>
</evidence>
<dbReference type="Proteomes" id="UP001153076">
    <property type="component" value="Unassembled WGS sequence"/>
</dbReference>
<keyword evidence="1" id="KW-0489">Methyltransferase</keyword>
<sequence>MGRDRTDITIPILPLAMEVPKNMGGIYAANTETPPKSWAYVAHLFKLIQFLSLSLLRLRSLWPPPLDFWPLFLVGQFLNFRVYQLLGEAGTYYGVRFGKIIPWVPDFTFGSSISWKHYESLSLPFMGALPIHSFVVPWICFHDVCAIKRRSFYSRHCDTFNKNNLLGQNHKDWSDFHVRRVIGSCRNFIQ</sequence>
<evidence type="ECO:0000256" key="1">
    <source>
        <dbReference type="ARBA" id="ARBA00022603"/>
    </source>
</evidence>
<evidence type="ECO:0000313" key="6">
    <source>
        <dbReference type="Proteomes" id="UP001153076"/>
    </source>
</evidence>
<evidence type="ECO:0000256" key="2">
    <source>
        <dbReference type="ARBA" id="ARBA00022679"/>
    </source>
</evidence>
<evidence type="ECO:0000256" key="3">
    <source>
        <dbReference type="ARBA" id="ARBA00022691"/>
    </source>
</evidence>
<keyword evidence="3" id="KW-0949">S-adenosyl-L-methionine</keyword>
<dbReference type="AlphaFoldDB" id="A0A9Q1L1W2"/>